<feature type="chain" id="PRO_5012701761" evidence="2">
    <location>
        <begin position="21"/>
        <end position="766"/>
    </location>
</feature>
<accession>A0A1L3J8B2</accession>
<feature type="domain" description="Peptidase S9 prolyl oligopeptidase catalytic" evidence="3">
    <location>
        <begin position="541"/>
        <end position="755"/>
    </location>
</feature>
<dbReference type="STRING" id="1913577.LPB144_03685"/>
<evidence type="ECO:0000313" key="5">
    <source>
        <dbReference type="Proteomes" id="UP000182510"/>
    </source>
</evidence>
<keyword evidence="2" id="KW-0732">Signal</keyword>
<dbReference type="Gene3D" id="3.40.50.1820">
    <property type="entry name" value="alpha/beta hydrolase"/>
    <property type="match status" value="1"/>
</dbReference>
<evidence type="ECO:0000256" key="2">
    <source>
        <dbReference type="SAM" id="SignalP"/>
    </source>
</evidence>
<dbReference type="AlphaFoldDB" id="A0A1L3J8B2"/>
<name>A0A1L3J8B2_9FLAO</name>
<dbReference type="InterPro" id="IPR011042">
    <property type="entry name" value="6-blade_b-propeller_TolB-like"/>
</dbReference>
<evidence type="ECO:0000256" key="1">
    <source>
        <dbReference type="ARBA" id="ARBA00022801"/>
    </source>
</evidence>
<organism evidence="4 5">
    <name type="scientific">Christiangramia salexigens</name>
    <dbReference type="NCBI Taxonomy" id="1913577"/>
    <lineage>
        <taxon>Bacteria</taxon>
        <taxon>Pseudomonadati</taxon>
        <taxon>Bacteroidota</taxon>
        <taxon>Flavobacteriia</taxon>
        <taxon>Flavobacteriales</taxon>
        <taxon>Flavobacteriaceae</taxon>
        <taxon>Christiangramia</taxon>
    </lineage>
</organism>
<dbReference type="SUPFAM" id="SSF82171">
    <property type="entry name" value="DPP6 N-terminal domain-like"/>
    <property type="match status" value="2"/>
</dbReference>
<evidence type="ECO:0000313" key="4">
    <source>
        <dbReference type="EMBL" id="APG61365.1"/>
    </source>
</evidence>
<feature type="signal peptide" evidence="2">
    <location>
        <begin position="1"/>
        <end position="20"/>
    </location>
</feature>
<proteinExistence type="predicted"/>
<dbReference type="GO" id="GO:0006508">
    <property type="term" value="P:proteolysis"/>
    <property type="evidence" value="ECO:0007669"/>
    <property type="project" value="InterPro"/>
</dbReference>
<dbReference type="PANTHER" id="PTHR42776:SF27">
    <property type="entry name" value="DIPEPTIDYL PEPTIDASE FAMILY MEMBER 6"/>
    <property type="match status" value="1"/>
</dbReference>
<dbReference type="OrthoDB" id="108903at2"/>
<dbReference type="InterPro" id="IPR029058">
    <property type="entry name" value="AB_hydrolase_fold"/>
</dbReference>
<keyword evidence="5" id="KW-1185">Reference proteome</keyword>
<dbReference type="RefSeq" id="WP_072554048.1">
    <property type="nucleotide sequence ID" value="NZ_CP018153.1"/>
</dbReference>
<dbReference type="Proteomes" id="UP000182510">
    <property type="component" value="Chromosome"/>
</dbReference>
<dbReference type="GO" id="GO:0004252">
    <property type="term" value="F:serine-type endopeptidase activity"/>
    <property type="evidence" value="ECO:0007669"/>
    <property type="project" value="TreeGrafter"/>
</dbReference>
<dbReference type="InterPro" id="IPR001375">
    <property type="entry name" value="Peptidase_S9_cat"/>
</dbReference>
<reference evidence="4 5" key="1">
    <citation type="submission" date="2016-11" db="EMBL/GenBank/DDBJ databases">
        <title>Gramella sp. LPB0144 isolated from marine environment.</title>
        <authorList>
            <person name="Kim E."/>
            <person name="Yi H."/>
        </authorList>
    </citation>
    <scope>NUCLEOTIDE SEQUENCE [LARGE SCALE GENOMIC DNA]</scope>
    <source>
        <strain evidence="4 5">LPB0144</strain>
    </source>
</reference>
<evidence type="ECO:0000259" key="3">
    <source>
        <dbReference type="Pfam" id="PF00326"/>
    </source>
</evidence>
<keyword evidence="1" id="KW-0378">Hydrolase</keyword>
<gene>
    <name evidence="4" type="ORF">LPB144_03685</name>
</gene>
<dbReference type="SUPFAM" id="SSF53474">
    <property type="entry name" value="alpha/beta-Hydrolases"/>
    <property type="match status" value="1"/>
</dbReference>
<dbReference type="PANTHER" id="PTHR42776">
    <property type="entry name" value="SERINE PEPTIDASE S9 FAMILY MEMBER"/>
    <property type="match status" value="1"/>
</dbReference>
<dbReference type="EMBL" id="CP018153">
    <property type="protein sequence ID" value="APG61365.1"/>
    <property type="molecule type" value="Genomic_DNA"/>
</dbReference>
<dbReference type="Gene3D" id="2.120.10.30">
    <property type="entry name" value="TolB, C-terminal domain"/>
    <property type="match status" value="1"/>
</dbReference>
<sequence length="766" mass="87720">MQLLKLPLILLFIGVSVMQAQELEGTWKGKLLVQGTELPLSFDIDKQQDDTYKGTMDSPAQNAFGMELDELVLEKDSVTFTYNQFGIEYKGKLNNGVIDGIFSQGGQKFDLSLTKSLKTVPGNQSLPTSGAELTKLANWDSGNYKYKVEDYFARPKARTFRFSPNGKYVSYREKDDNNKNHIYVKDLETNEITRAIEEKEELIRGYLWANNERLLYIMDKGGNENYHLFAANIDGSDQSELTPYNDVQVNLLNELKEDKDHIIIGMNKNNPQVFEPYKINIKDGKLEQLFTNSDPQNPIVNYLFDKDGKLRGFARLREGIYIDLYYSTNDKDYEVVKKIKWDDTFSPELSYSSENPHEVYLVSNLNSDKSEVYRYDLKENKELEKLFSNKDYDISGVSLSRNRNYELDYYTYEGEKQEIVPVSNYYKKLHKNIIDKFPGMNYSIADKTDDESKYLVFVQSDKVYGEYWSLDQKTGGFEKVYNLMPQLKPEDMAEMKAITFMSRDGKKIHGYITLPKSALNGEIVPVIVNPHGGPQGVRDSWGFNPEAQLFASRGYATLQVNFRISGGYGKEFLKSGFKQIGRKAMDDVEDGLAYVVKQGWVDKDRAAIYGGSHGGYAVLRGLTKTPDLYACGVDYVGVSNLFTFMETIPPYWKPYESILKEIWYDSTIPEEKAIMEEVSPVYHIDKIVKPLLVIQGANDPRVNIDESDQIVSALRARGIDVPYMVKYDEGHGFAKEENSIELYKTMIGFLAKNLKTREIQVEELKN</sequence>
<protein>
    <submittedName>
        <fullName evidence="4">S9 family peptidase</fullName>
    </submittedName>
</protein>
<dbReference type="Pfam" id="PF00326">
    <property type="entry name" value="Peptidase_S9"/>
    <property type="match status" value="1"/>
</dbReference>
<dbReference type="KEGG" id="grl:LPB144_03685"/>